<keyword evidence="1" id="KW-0472">Membrane</keyword>
<sequence length="69" mass="7919">MKINERNLRFNRRLMVFTALCGAAIGIISAETVPIHFGNDVWKTLWGLANAFFLHSVLFHALKRDKYGK</sequence>
<evidence type="ECO:0000313" key="2">
    <source>
        <dbReference type="EMBL" id="KKN55160.1"/>
    </source>
</evidence>
<accession>A0A0F9RF57</accession>
<gene>
    <name evidence="2" type="ORF">LCGC14_0585320</name>
</gene>
<name>A0A0F9RF57_9ZZZZ</name>
<dbReference type="EMBL" id="LAZR01000898">
    <property type="protein sequence ID" value="KKN55160.1"/>
    <property type="molecule type" value="Genomic_DNA"/>
</dbReference>
<keyword evidence="1" id="KW-0812">Transmembrane</keyword>
<keyword evidence="1" id="KW-1133">Transmembrane helix</keyword>
<organism evidence="2">
    <name type="scientific">marine sediment metagenome</name>
    <dbReference type="NCBI Taxonomy" id="412755"/>
    <lineage>
        <taxon>unclassified sequences</taxon>
        <taxon>metagenomes</taxon>
        <taxon>ecological metagenomes</taxon>
    </lineage>
</organism>
<feature type="transmembrane region" description="Helical" evidence="1">
    <location>
        <begin position="46"/>
        <end position="62"/>
    </location>
</feature>
<comment type="caution">
    <text evidence="2">The sequence shown here is derived from an EMBL/GenBank/DDBJ whole genome shotgun (WGS) entry which is preliminary data.</text>
</comment>
<reference evidence="2" key="1">
    <citation type="journal article" date="2015" name="Nature">
        <title>Complex archaea that bridge the gap between prokaryotes and eukaryotes.</title>
        <authorList>
            <person name="Spang A."/>
            <person name="Saw J.H."/>
            <person name="Jorgensen S.L."/>
            <person name="Zaremba-Niedzwiedzka K."/>
            <person name="Martijn J."/>
            <person name="Lind A.E."/>
            <person name="van Eijk R."/>
            <person name="Schleper C."/>
            <person name="Guy L."/>
            <person name="Ettema T.J."/>
        </authorList>
    </citation>
    <scope>NUCLEOTIDE SEQUENCE</scope>
</reference>
<evidence type="ECO:0000256" key="1">
    <source>
        <dbReference type="SAM" id="Phobius"/>
    </source>
</evidence>
<protein>
    <submittedName>
        <fullName evidence="2">Uncharacterized protein</fullName>
    </submittedName>
</protein>
<dbReference type="AlphaFoldDB" id="A0A0F9RF57"/>
<proteinExistence type="predicted"/>